<organism evidence="6 7">
    <name type="scientific">Candidatus Staskawiczbacteria bacterium RIFCSPHIGHO2_01_FULL_39_25</name>
    <dbReference type="NCBI Taxonomy" id="1802202"/>
    <lineage>
        <taxon>Bacteria</taxon>
        <taxon>Candidatus Staskawicziibacteriota</taxon>
    </lineage>
</organism>
<gene>
    <name evidence="4" type="primary">tgt</name>
    <name evidence="6" type="ORF">A2730_03470</name>
</gene>
<name>A0A1G2HNQ4_9BACT</name>
<feature type="region of interest" description="RNA binding" evidence="4">
    <location>
        <begin position="269"/>
        <end position="275"/>
    </location>
</feature>
<feature type="binding site" evidence="4">
    <location>
        <position position="328"/>
    </location>
    <ligand>
        <name>Zn(2+)</name>
        <dbReference type="ChEBI" id="CHEBI:29105"/>
    </ligand>
</feature>
<keyword evidence="2 4" id="KW-0808">Transferase</keyword>
<accession>A0A1G2HNQ4</accession>
<feature type="active site" description="Proton acceptor" evidence="4">
    <location>
        <position position="91"/>
    </location>
</feature>
<comment type="similarity">
    <text evidence="4">Belongs to the queuine tRNA-ribosyltransferase family.</text>
</comment>
<keyword evidence="3 4" id="KW-0819">tRNA processing</keyword>
<dbReference type="EMBL" id="MHOO01000008">
    <property type="protein sequence ID" value="OGZ64164.1"/>
    <property type="molecule type" value="Genomic_DNA"/>
</dbReference>
<keyword evidence="4" id="KW-0479">Metal-binding</keyword>
<dbReference type="Gene3D" id="3.20.20.105">
    <property type="entry name" value="Queuine tRNA-ribosyltransferase-like"/>
    <property type="match status" value="1"/>
</dbReference>
<comment type="subunit">
    <text evidence="4">Homodimer. Within each dimer, one monomer is responsible for RNA recognition and catalysis, while the other monomer binds to the replacement base PreQ1.</text>
</comment>
<reference evidence="6 7" key="1">
    <citation type="journal article" date="2016" name="Nat. Commun.">
        <title>Thousands of microbial genomes shed light on interconnected biogeochemical processes in an aquifer system.</title>
        <authorList>
            <person name="Anantharaman K."/>
            <person name="Brown C.T."/>
            <person name="Hug L.A."/>
            <person name="Sharon I."/>
            <person name="Castelle C.J."/>
            <person name="Probst A.J."/>
            <person name="Thomas B.C."/>
            <person name="Singh A."/>
            <person name="Wilkins M.J."/>
            <person name="Karaoz U."/>
            <person name="Brodie E.L."/>
            <person name="Williams K.H."/>
            <person name="Hubbard S.S."/>
            <person name="Banfield J.F."/>
        </authorList>
    </citation>
    <scope>NUCLEOTIDE SEQUENCE [LARGE SCALE GENOMIC DNA]</scope>
</reference>
<comment type="caution">
    <text evidence="6">The sequence shown here is derived from an EMBL/GenBank/DDBJ whole genome shotgun (WGS) entry which is preliminary data.</text>
</comment>
<comment type="pathway">
    <text evidence="4">tRNA modification; tRNA-queuosine biosynthesis.</text>
</comment>
<comment type="caution">
    <text evidence="4">Lacks conserved residue(s) required for the propagation of feature annotation.</text>
</comment>
<dbReference type="AlphaFoldDB" id="A0A1G2HNQ4"/>
<dbReference type="PANTHER" id="PTHR46499">
    <property type="entry name" value="QUEUINE TRNA-RIBOSYLTRANSFERASE"/>
    <property type="match status" value="1"/>
</dbReference>
<feature type="active site" description="Nucleophile" evidence="4">
    <location>
        <position position="288"/>
    </location>
</feature>
<comment type="function">
    <text evidence="4">Catalyzes the base-exchange of a guanine (G) residue with the queuine precursor 7-aminomethyl-7-deazaguanine (PreQ1) at position 34 (anticodon wobble position) in tRNAs with GU(N) anticodons (tRNA-Asp, -Asn, -His and -Tyr). Catalysis occurs through a double-displacement mechanism. The nucleophile active site attacks the C1' of nucleotide 34 to detach the guanine base from the RNA, forming a covalent enzyme-RNA intermediate. The proton acceptor active site deprotonates the incoming PreQ1, allowing a nucleophilic attack on the C1' of the ribose to form the product. After dissociation, two additional enzymatic reactions on the tRNA convert PreQ1 to queuine (Q), resulting in the hypermodified nucleoside queuosine (7-(((4,5-cis-dihydroxy-2-cyclopenten-1-yl)amino)methyl)-7-deazaguanosine).</text>
</comment>
<dbReference type="GO" id="GO:0046872">
    <property type="term" value="F:metal ion binding"/>
    <property type="evidence" value="ECO:0007669"/>
    <property type="project" value="UniProtKB-KW"/>
</dbReference>
<dbReference type="NCBIfam" id="TIGR00449">
    <property type="entry name" value="tgt_general"/>
    <property type="match status" value="1"/>
</dbReference>
<dbReference type="SUPFAM" id="SSF51713">
    <property type="entry name" value="tRNA-guanine transglycosylase"/>
    <property type="match status" value="1"/>
</dbReference>
<evidence type="ECO:0000313" key="7">
    <source>
        <dbReference type="Proteomes" id="UP000176855"/>
    </source>
</evidence>
<dbReference type="Pfam" id="PF01702">
    <property type="entry name" value="TGT"/>
    <property type="match status" value="1"/>
</dbReference>
<keyword evidence="4" id="KW-0671">Queuosine biosynthesis</keyword>
<dbReference type="InterPro" id="IPR004803">
    <property type="entry name" value="TGT"/>
</dbReference>
<feature type="binding site" evidence="4">
    <location>
        <position position="212"/>
    </location>
    <ligand>
        <name>substrate</name>
    </ligand>
</feature>
<evidence type="ECO:0000256" key="1">
    <source>
        <dbReference type="ARBA" id="ARBA00022676"/>
    </source>
</evidence>
<dbReference type="EC" id="2.4.2.29" evidence="4"/>
<dbReference type="InterPro" id="IPR036511">
    <property type="entry name" value="TGT-like_sf"/>
</dbReference>
<dbReference type="InterPro" id="IPR050076">
    <property type="entry name" value="ArchSynthase1/Queuine_TRR"/>
</dbReference>
<dbReference type="STRING" id="1802202.A2730_03470"/>
<dbReference type="GO" id="GO:0005737">
    <property type="term" value="C:cytoplasm"/>
    <property type="evidence" value="ECO:0007669"/>
    <property type="project" value="TreeGrafter"/>
</dbReference>
<dbReference type="GO" id="GO:0008479">
    <property type="term" value="F:tRNA-guanosine(34) queuine transglycosylase activity"/>
    <property type="evidence" value="ECO:0007669"/>
    <property type="project" value="UniProtKB-UniRule"/>
</dbReference>
<feature type="binding site" evidence="4">
    <location>
        <position position="239"/>
    </location>
    <ligand>
        <name>substrate</name>
    </ligand>
</feature>
<dbReference type="GO" id="GO:0008616">
    <property type="term" value="P:tRNA queuosine(34) biosynthetic process"/>
    <property type="evidence" value="ECO:0007669"/>
    <property type="project" value="UniProtKB-UniRule"/>
</dbReference>
<evidence type="ECO:0000313" key="6">
    <source>
        <dbReference type="EMBL" id="OGZ64164.1"/>
    </source>
</evidence>
<comment type="catalytic activity">
    <reaction evidence="4">
        <text>7-aminomethyl-7-carbaguanine + guanosine(34) in tRNA = 7-aminomethyl-7-carbaguanosine(34) in tRNA + guanine</text>
        <dbReference type="Rhea" id="RHEA:24104"/>
        <dbReference type="Rhea" id="RHEA-COMP:10341"/>
        <dbReference type="Rhea" id="RHEA-COMP:10342"/>
        <dbReference type="ChEBI" id="CHEBI:16235"/>
        <dbReference type="ChEBI" id="CHEBI:58703"/>
        <dbReference type="ChEBI" id="CHEBI:74269"/>
        <dbReference type="ChEBI" id="CHEBI:82833"/>
        <dbReference type="EC" id="2.4.2.29"/>
    </reaction>
</comment>
<feature type="binding site" evidence="4">
    <location>
        <begin position="91"/>
        <end position="95"/>
    </location>
    <ligand>
        <name>substrate</name>
    </ligand>
</feature>
<keyword evidence="4" id="KW-0862">Zinc</keyword>
<feature type="binding site" evidence="4">
    <location>
        <position position="326"/>
    </location>
    <ligand>
        <name>Zn(2+)</name>
        <dbReference type="ChEBI" id="CHEBI:29105"/>
    </ligand>
</feature>
<comment type="cofactor">
    <cofactor evidence="4">
        <name>Zn(2+)</name>
        <dbReference type="ChEBI" id="CHEBI:29105"/>
    </cofactor>
    <text evidence="4">Binds 1 zinc ion per subunit.</text>
</comment>
<proteinExistence type="inferred from homology"/>
<protein>
    <recommendedName>
        <fullName evidence="4">Queuine tRNA-ribosyltransferase</fullName>
        <ecNumber evidence="4">2.4.2.29</ecNumber>
    </recommendedName>
    <alternativeName>
        <fullName evidence="4">Guanine insertion enzyme</fullName>
    </alternativeName>
    <alternativeName>
        <fullName evidence="4">tRNA-guanine transglycosylase</fullName>
    </alternativeName>
</protein>
<feature type="binding site" evidence="4">
    <location>
        <position position="331"/>
    </location>
    <ligand>
        <name>Zn(2+)</name>
        <dbReference type="ChEBI" id="CHEBI:29105"/>
    </ligand>
</feature>
<evidence type="ECO:0000256" key="3">
    <source>
        <dbReference type="ARBA" id="ARBA00022694"/>
    </source>
</evidence>
<dbReference type="NCBIfam" id="TIGR00430">
    <property type="entry name" value="Q_tRNA_tgt"/>
    <property type="match status" value="1"/>
</dbReference>
<dbReference type="UniPathway" id="UPA00392"/>
<feature type="binding site" evidence="4">
    <location>
        <position position="357"/>
    </location>
    <ligand>
        <name>Zn(2+)</name>
        <dbReference type="ChEBI" id="CHEBI:29105"/>
    </ligand>
</feature>
<feature type="binding site" evidence="4">
    <location>
        <position position="171"/>
    </location>
    <ligand>
        <name>substrate</name>
    </ligand>
</feature>
<evidence type="ECO:0000256" key="2">
    <source>
        <dbReference type="ARBA" id="ARBA00022679"/>
    </source>
</evidence>
<dbReference type="HAMAP" id="MF_00168">
    <property type="entry name" value="Q_tRNA_Tgt"/>
    <property type="match status" value="1"/>
</dbReference>
<dbReference type="Proteomes" id="UP000176855">
    <property type="component" value="Unassembled WGS sequence"/>
</dbReference>
<sequence length="378" mass="42660">MNFKILKKSKISNARLGFMETDHGVVETPCLVGVATQAVVKTLTSEEVEQTKSQILISNTFHLHLKPGEKVVEKAGGIHKFMNWKKPLMTDSGGFQVFSLGFGKDFGTGKILKMGVTENAIKESHQPREIKITQDGVYFRSPVDGQKLFLGPRESMKIQQKLGADIIFAFDECTSPVADYEYTKKSLEKTHKWAEICLKSKKSKQALFGIVQGGRYKDLRIESAKFIGGLPFDGFGIGGEFGNNKKLMPQMLKWVIDELPEKKPRHLLGIGYLEDMENIIKAGIDTFDCTVPTHYARRGIAFTSQGKLNMKQAVYVKKSEPLDPNCTCMVCLQYKKNYICHLLRAGELTAFKLLTFHNLHYFNSFVEDLRMKIKKGEI</sequence>
<dbReference type="InterPro" id="IPR002616">
    <property type="entry name" value="tRNA_ribo_trans-like"/>
</dbReference>
<dbReference type="PANTHER" id="PTHR46499:SF1">
    <property type="entry name" value="QUEUINE TRNA-RIBOSYLTRANSFERASE"/>
    <property type="match status" value="1"/>
</dbReference>
<evidence type="ECO:0000259" key="5">
    <source>
        <dbReference type="Pfam" id="PF01702"/>
    </source>
</evidence>
<feature type="domain" description="tRNA-guanine(15) transglycosylase-like" evidence="5">
    <location>
        <begin position="13"/>
        <end position="377"/>
    </location>
</feature>
<keyword evidence="1 4" id="KW-0328">Glycosyltransferase</keyword>
<evidence type="ECO:0000256" key="4">
    <source>
        <dbReference type="HAMAP-Rule" id="MF_00168"/>
    </source>
</evidence>